<dbReference type="AlphaFoldDB" id="S9U806"/>
<accession>S9U806</accession>
<name>S9U806_PAEAL</name>
<proteinExistence type="predicted"/>
<dbReference type="EMBL" id="ATMT01000053">
    <property type="protein sequence ID" value="EPY06615.1"/>
    <property type="molecule type" value="Genomic_DNA"/>
</dbReference>
<organism evidence="1 2">
    <name type="scientific">Paenibacillus alvei TS-15</name>
    <dbReference type="NCBI Taxonomy" id="1117108"/>
    <lineage>
        <taxon>Bacteria</taxon>
        <taxon>Bacillati</taxon>
        <taxon>Bacillota</taxon>
        <taxon>Bacilli</taxon>
        <taxon>Bacillales</taxon>
        <taxon>Paenibacillaceae</taxon>
        <taxon>Paenibacillus</taxon>
    </lineage>
</organism>
<sequence>MRGQQPPFSKLESVQDFVDLFQDTRLDYVSWGADIVNVLTVSWVSCILDDRYTDDRKKVRRLKNLLVASSKVIE</sequence>
<evidence type="ECO:0000313" key="2">
    <source>
        <dbReference type="Proteomes" id="UP000015344"/>
    </source>
</evidence>
<comment type="caution">
    <text evidence="1">The sequence shown here is derived from an EMBL/GenBank/DDBJ whole genome shotgun (WGS) entry which is preliminary data.</text>
</comment>
<evidence type="ECO:0000313" key="1">
    <source>
        <dbReference type="EMBL" id="EPY06615.1"/>
    </source>
</evidence>
<dbReference type="Proteomes" id="UP000015344">
    <property type="component" value="Unassembled WGS sequence"/>
</dbReference>
<reference evidence="1 2" key="1">
    <citation type="submission" date="2013-05" db="EMBL/GenBank/DDBJ databases">
        <authorList>
            <person name="Strain E.A."/>
            <person name="Brown E."/>
            <person name="Allard M.W."/>
            <person name="Luo Y.L."/>
        </authorList>
    </citation>
    <scope>NUCLEOTIDE SEQUENCE [LARGE SCALE GENOMIC DNA]</scope>
    <source>
        <strain evidence="1 2">TS-15</strain>
    </source>
</reference>
<gene>
    <name evidence="1" type="ORF">PAALTS15_13462</name>
</gene>
<protein>
    <submittedName>
        <fullName evidence="1">Uncharacterized protein</fullName>
    </submittedName>
</protein>